<dbReference type="AlphaFoldDB" id="A0AAD2D8M0"/>
<keyword evidence="2" id="KW-1185">Reference proteome</keyword>
<gene>
    <name evidence="1" type="ORF">ECRASSUSDP1_LOCUS25185</name>
</gene>
<name>A0AAD2D8M0_EUPCR</name>
<accession>A0AAD2D8M0</accession>
<reference evidence="1" key="1">
    <citation type="submission" date="2023-07" db="EMBL/GenBank/DDBJ databases">
        <authorList>
            <consortium name="AG Swart"/>
            <person name="Singh M."/>
            <person name="Singh A."/>
            <person name="Seah K."/>
            <person name="Emmerich C."/>
        </authorList>
    </citation>
    <scope>NUCLEOTIDE SEQUENCE</scope>
    <source>
        <strain evidence="1">DP1</strain>
    </source>
</reference>
<protein>
    <submittedName>
        <fullName evidence="1">Uncharacterized protein</fullName>
    </submittedName>
</protein>
<organism evidence="1 2">
    <name type="scientific">Euplotes crassus</name>
    <dbReference type="NCBI Taxonomy" id="5936"/>
    <lineage>
        <taxon>Eukaryota</taxon>
        <taxon>Sar</taxon>
        <taxon>Alveolata</taxon>
        <taxon>Ciliophora</taxon>
        <taxon>Intramacronucleata</taxon>
        <taxon>Spirotrichea</taxon>
        <taxon>Hypotrichia</taxon>
        <taxon>Euplotida</taxon>
        <taxon>Euplotidae</taxon>
        <taxon>Moneuplotes</taxon>
    </lineage>
</organism>
<sequence length="250" mass="29185">MYRVQFLQEWTYSPKLITSCRFSEKKLESYLSRLTLTIKLDKLWSKTSQPKEETQNLFFSQSCLQYHKLRLSKMEKTSAHFDLTRESGSRKSMIEVSLPLSNQFPRIIRGQILIGLLACCSSWLICSIEMFRILRELCDTHCVSLSNFCSVRKPLVESAQQVLDKLSEAIKWRNSRKEDLLKRISKYANDPTFSVRDARLLRDLVKLQSQEGDIDFTSLLYYFPGKTTEQLEQQYLKSAGRKPARTSNLL</sequence>
<proteinExistence type="predicted"/>
<evidence type="ECO:0000313" key="2">
    <source>
        <dbReference type="Proteomes" id="UP001295684"/>
    </source>
</evidence>
<dbReference type="EMBL" id="CAMPGE010025975">
    <property type="protein sequence ID" value="CAI2383676.1"/>
    <property type="molecule type" value="Genomic_DNA"/>
</dbReference>
<comment type="caution">
    <text evidence="1">The sequence shown here is derived from an EMBL/GenBank/DDBJ whole genome shotgun (WGS) entry which is preliminary data.</text>
</comment>
<evidence type="ECO:0000313" key="1">
    <source>
        <dbReference type="EMBL" id="CAI2383676.1"/>
    </source>
</evidence>
<dbReference type="Proteomes" id="UP001295684">
    <property type="component" value="Unassembled WGS sequence"/>
</dbReference>